<dbReference type="GO" id="GO:0016020">
    <property type="term" value="C:membrane"/>
    <property type="evidence" value="ECO:0007669"/>
    <property type="project" value="UniProtKB-SubCell"/>
</dbReference>
<dbReference type="Proteomes" id="UP000790787">
    <property type="component" value="Chromosome 22"/>
</dbReference>
<dbReference type="GO" id="GO:0004674">
    <property type="term" value="F:protein serine/threonine kinase activity"/>
    <property type="evidence" value="ECO:0007669"/>
    <property type="project" value="UniProtKB-KW"/>
</dbReference>
<keyword evidence="2 18" id="KW-0723">Serine/threonine-protein kinase</keyword>
<dbReference type="SUPFAM" id="SSF56112">
    <property type="entry name" value="Protein kinase-like (PK-like)"/>
    <property type="match status" value="1"/>
</dbReference>
<dbReference type="PROSITE" id="PS50927">
    <property type="entry name" value="BULB_LECTIN"/>
    <property type="match status" value="1"/>
</dbReference>
<dbReference type="GO" id="GO:0048544">
    <property type="term" value="P:recognition of pollen"/>
    <property type="evidence" value="ECO:0007669"/>
    <property type="project" value="InterPro"/>
</dbReference>
<keyword evidence="4 18" id="KW-0808">Transferase</keyword>
<comment type="subcellular location">
    <subcellularLocation>
        <location evidence="1">Membrane</location>
        <topology evidence="1">Single-pass type I membrane protein</topology>
    </subcellularLocation>
</comment>
<evidence type="ECO:0000256" key="5">
    <source>
        <dbReference type="ARBA" id="ARBA00022692"/>
    </source>
</evidence>
<evidence type="ECO:0000256" key="18">
    <source>
        <dbReference type="PIRNR" id="PIRNR000641"/>
    </source>
</evidence>
<evidence type="ECO:0000313" key="20">
    <source>
        <dbReference type="RefSeq" id="XP_016472933.1"/>
    </source>
</evidence>
<keyword evidence="10 18" id="KW-0067">ATP-binding</keyword>
<dbReference type="InterPro" id="IPR017441">
    <property type="entry name" value="Protein_kinase_ATP_BS"/>
</dbReference>
<dbReference type="CDD" id="cd00028">
    <property type="entry name" value="B_lectin"/>
    <property type="match status" value="1"/>
</dbReference>
<evidence type="ECO:0000256" key="14">
    <source>
        <dbReference type="ARBA" id="ARBA00023170"/>
    </source>
</evidence>
<dbReference type="CDD" id="cd14066">
    <property type="entry name" value="STKc_IRAK"/>
    <property type="match status" value="1"/>
</dbReference>
<evidence type="ECO:0000256" key="16">
    <source>
        <dbReference type="ARBA" id="ARBA00047899"/>
    </source>
</evidence>
<evidence type="ECO:0000256" key="7">
    <source>
        <dbReference type="ARBA" id="ARBA00022734"/>
    </source>
</evidence>
<dbReference type="KEGG" id="nta:107794887"/>
<dbReference type="SMR" id="A0A1S4A8G6"/>
<evidence type="ECO:0000256" key="15">
    <source>
        <dbReference type="ARBA" id="ARBA00023180"/>
    </source>
</evidence>
<keyword evidence="6" id="KW-0732">Signal</keyword>
<dbReference type="InterPro" id="IPR001480">
    <property type="entry name" value="Bulb-type_lectin_dom"/>
</dbReference>
<dbReference type="GeneID" id="107794887"/>
<comment type="similarity">
    <text evidence="18">Belongs to the protein kinase superfamily. Ser/Thr protein kinase family.</text>
</comment>
<dbReference type="PaxDb" id="4097-A0A1S4A8G6"/>
<keyword evidence="14" id="KW-0675">Receptor</keyword>
<keyword evidence="5" id="KW-0812">Transmembrane</keyword>
<comment type="catalytic activity">
    <reaction evidence="17 18">
        <text>L-seryl-[protein] + ATP = O-phospho-L-seryl-[protein] + ADP + H(+)</text>
        <dbReference type="Rhea" id="RHEA:17989"/>
        <dbReference type="Rhea" id="RHEA-COMP:9863"/>
        <dbReference type="Rhea" id="RHEA-COMP:11604"/>
        <dbReference type="ChEBI" id="CHEBI:15378"/>
        <dbReference type="ChEBI" id="CHEBI:29999"/>
        <dbReference type="ChEBI" id="CHEBI:30616"/>
        <dbReference type="ChEBI" id="CHEBI:83421"/>
        <dbReference type="ChEBI" id="CHEBI:456216"/>
        <dbReference type="EC" id="2.7.11.1"/>
    </reaction>
</comment>
<dbReference type="InterPro" id="IPR011009">
    <property type="entry name" value="Kinase-like_dom_sf"/>
</dbReference>
<dbReference type="PROSITE" id="PS00108">
    <property type="entry name" value="PROTEIN_KINASE_ST"/>
    <property type="match status" value="1"/>
</dbReference>
<dbReference type="OrthoDB" id="5857966at2759"/>
<keyword evidence="13" id="KW-1015">Disulfide bond</keyword>
<dbReference type="Gene3D" id="3.30.200.20">
    <property type="entry name" value="Phosphorylase Kinase, domain 1"/>
    <property type="match status" value="1"/>
</dbReference>
<evidence type="ECO:0000256" key="2">
    <source>
        <dbReference type="ARBA" id="ARBA00022527"/>
    </source>
</evidence>
<dbReference type="GO" id="GO:0030246">
    <property type="term" value="F:carbohydrate binding"/>
    <property type="evidence" value="ECO:0007669"/>
    <property type="project" value="UniProtKB-KW"/>
</dbReference>
<dbReference type="Pfam" id="PF01453">
    <property type="entry name" value="B_lectin"/>
    <property type="match status" value="1"/>
</dbReference>
<evidence type="ECO:0000256" key="6">
    <source>
        <dbReference type="ARBA" id="ARBA00022729"/>
    </source>
</evidence>
<dbReference type="SUPFAM" id="SSF51110">
    <property type="entry name" value="alpha-D-mannose-specific plant lectins"/>
    <property type="match status" value="1"/>
</dbReference>
<dbReference type="Pfam" id="PF00069">
    <property type="entry name" value="Pkinase"/>
    <property type="match status" value="1"/>
</dbReference>
<protein>
    <recommendedName>
        <fullName evidence="18">Receptor-like serine/threonine-protein kinase</fullName>
        <ecNumber evidence="18">2.7.11.1</ecNumber>
    </recommendedName>
</protein>
<keyword evidence="3" id="KW-0245">EGF-like domain</keyword>
<evidence type="ECO:0000256" key="4">
    <source>
        <dbReference type="ARBA" id="ARBA00022679"/>
    </source>
</evidence>
<dbReference type="InterPro" id="IPR003609">
    <property type="entry name" value="Pan_app"/>
</dbReference>
<organism evidence="19 20">
    <name type="scientific">Nicotiana tabacum</name>
    <name type="common">Common tobacco</name>
    <dbReference type="NCBI Taxonomy" id="4097"/>
    <lineage>
        <taxon>Eukaryota</taxon>
        <taxon>Viridiplantae</taxon>
        <taxon>Streptophyta</taxon>
        <taxon>Embryophyta</taxon>
        <taxon>Tracheophyta</taxon>
        <taxon>Spermatophyta</taxon>
        <taxon>Magnoliopsida</taxon>
        <taxon>eudicotyledons</taxon>
        <taxon>Gunneridae</taxon>
        <taxon>Pentapetalae</taxon>
        <taxon>asterids</taxon>
        <taxon>lamiids</taxon>
        <taxon>Solanales</taxon>
        <taxon>Solanaceae</taxon>
        <taxon>Nicotianoideae</taxon>
        <taxon>Nicotianeae</taxon>
        <taxon>Nicotiana</taxon>
    </lineage>
</organism>
<dbReference type="PIRSF" id="PIRSF000641">
    <property type="entry name" value="SRK"/>
    <property type="match status" value="1"/>
</dbReference>
<dbReference type="RefSeq" id="XP_016472933.1">
    <property type="nucleotide sequence ID" value="XM_016617447.1"/>
</dbReference>
<keyword evidence="19" id="KW-1185">Reference proteome</keyword>
<dbReference type="PROSITE" id="PS00107">
    <property type="entry name" value="PROTEIN_KINASE_ATP"/>
    <property type="match status" value="1"/>
</dbReference>
<dbReference type="InterPro" id="IPR008271">
    <property type="entry name" value="Ser/Thr_kinase_AS"/>
</dbReference>
<evidence type="ECO:0000256" key="17">
    <source>
        <dbReference type="ARBA" id="ARBA00048679"/>
    </source>
</evidence>
<gene>
    <name evidence="20" type="primary">LOC107794887</name>
</gene>
<dbReference type="InterPro" id="IPR036426">
    <property type="entry name" value="Bulb-type_lectin_dom_sf"/>
</dbReference>
<dbReference type="PANTHER" id="PTHR47976">
    <property type="entry name" value="G-TYPE LECTIN S-RECEPTOR-LIKE SERINE/THREONINE-PROTEIN KINASE SD2-5"/>
    <property type="match status" value="1"/>
</dbReference>
<comment type="catalytic activity">
    <reaction evidence="16 18">
        <text>L-threonyl-[protein] + ATP = O-phospho-L-threonyl-[protein] + ADP + H(+)</text>
        <dbReference type="Rhea" id="RHEA:46608"/>
        <dbReference type="Rhea" id="RHEA-COMP:11060"/>
        <dbReference type="Rhea" id="RHEA-COMP:11605"/>
        <dbReference type="ChEBI" id="CHEBI:15378"/>
        <dbReference type="ChEBI" id="CHEBI:30013"/>
        <dbReference type="ChEBI" id="CHEBI:30616"/>
        <dbReference type="ChEBI" id="CHEBI:61977"/>
        <dbReference type="ChEBI" id="CHEBI:456216"/>
        <dbReference type="EC" id="2.7.11.1"/>
    </reaction>
</comment>
<dbReference type="InterPro" id="IPR024171">
    <property type="entry name" value="SRK-like_kinase"/>
</dbReference>
<sequence length="802" mass="90343">MGNHLLGFLLLFLTTSLVAFAQASNSSSNRNITFGSSIVASVNSLAWQSPSGDFAFGFRQIEGQKLYLLAIWFNKIPNKTLVWYANGDKLAPEGSKLELKTDGELILENPDGKVLWRPSLISVSYASLLDTGNFILASSDSSLVWQSFDHPCDTILPTQIVETKKSLSSRTAENNFSRGHFELRLIPDGNLVLNTFALPTGNAYEAYFWSDTVDTKYPNVTGNRLIFNESGYLYIIMTSSRIVNITSGNIVPARDYYYRLILEYDGVLTQYAHPRAPRNGKWEGSWFRVWSKPDDICSAIQGQFGIGTCGFNSYCMLNSNGRPNCNCLPGFNLSDPSNEFRGCERDPIQRCNLDDTNPEDLYDMYPLDNIFWPNSANYEIMDSLNQDECQKSCLYDCNCVVAVEKKGTCYKKKMPVSNGRREEVDGKGFVKVLISSIPSGDFPYSPSQRGNGKKDKSAFSILGSVLLGTSAFFNFALLASLFALYVYRRRPRCVGSSSIPETNLRNFTFQELKVATNGFKLELGRGAFGTVYKGELPSSNSRTVVAVKKLDKLANDGENEFKTEASVIARTHHKNLVRLVGFCDEGPENKLLVYEFMSHSSLADFLFGQSRQEWNKRIRIAYGVARGILYLHEECSTQIIHCDIKPQNILLDDSFEARISDFGLAKLLMKDQTRTLTGIRGTRGYVAPEWFRNTAVTAKVDVYSYGIVLLETICCRRCMDIAMENEEEILLIEWVYDCIHSRMLHKLVQDDEEEVSDMKQLEKLVKVAIWCIQEDPNIRPSMRGVVHMLEGVVEIPMPPFPN</sequence>
<keyword evidence="12" id="KW-0472">Membrane</keyword>
<keyword evidence="11" id="KW-1133">Transmembrane helix</keyword>
<dbReference type="SMART" id="SM00108">
    <property type="entry name" value="B_lectin"/>
    <property type="match status" value="1"/>
</dbReference>
<dbReference type="Pfam" id="PF08276">
    <property type="entry name" value="PAN_2"/>
    <property type="match status" value="1"/>
</dbReference>
<reference evidence="20" key="2">
    <citation type="submission" date="2025-08" db="UniProtKB">
        <authorList>
            <consortium name="RefSeq"/>
        </authorList>
    </citation>
    <scope>IDENTIFICATION</scope>
</reference>
<dbReference type="PROSITE" id="PS50011">
    <property type="entry name" value="PROTEIN_KINASE_DOM"/>
    <property type="match status" value="1"/>
</dbReference>
<evidence type="ECO:0000256" key="10">
    <source>
        <dbReference type="ARBA" id="ARBA00022840"/>
    </source>
</evidence>
<dbReference type="InterPro" id="IPR000858">
    <property type="entry name" value="S_locus_glycoprot_dom"/>
</dbReference>
<dbReference type="FunFam" id="1.10.510.10:FF:000237">
    <property type="entry name" value="G-type lectin S-receptor-like serine/threonine-protein kinase"/>
    <property type="match status" value="1"/>
</dbReference>
<dbReference type="Pfam" id="PF00954">
    <property type="entry name" value="S_locus_glycop"/>
    <property type="match status" value="1"/>
</dbReference>
<dbReference type="GO" id="GO:0004672">
    <property type="term" value="F:protein kinase activity"/>
    <property type="evidence" value="ECO:0000318"/>
    <property type="project" value="GO_Central"/>
</dbReference>
<keyword evidence="8 18" id="KW-0547">Nucleotide-binding</keyword>
<evidence type="ECO:0000256" key="8">
    <source>
        <dbReference type="ARBA" id="ARBA00022741"/>
    </source>
</evidence>
<keyword evidence="15" id="KW-0325">Glycoprotein</keyword>
<evidence type="ECO:0000256" key="12">
    <source>
        <dbReference type="ARBA" id="ARBA00023136"/>
    </source>
</evidence>
<dbReference type="OMA" id="ANYEIMD"/>
<evidence type="ECO:0000256" key="3">
    <source>
        <dbReference type="ARBA" id="ARBA00022536"/>
    </source>
</evidence>
<evidence type="ECO:0000256" key="11">
    <source>
        <dbReference type="ARBA" id="ARBA00022989"/>
    </source>
</evidence>
<dbReference type="SMART" id="SM00220">
    <property type="entry name" value="S_TKc"/>
    <property type="match status" value="1"/>
</dbReference>
<dbReference type="FunFam" id="3.30.200.20:FF:000059">
    <property type="entry name" value="S-receptor-like serine/threonine-protein kinase"/>
    <property type="match status" value="1"/>
</dbReference>
<accession>A0A1S4A8G6</accession>
<dbReference type="STRING" id="4097.A0A1S4A8G6"/>
<name>A0A1S4A8G6_TOBAC</name>
<dbReference type="Gene3D" id="1.10.510.10">
    <property type="entry name" value="Transferase(Phosphotransferase) domain 1"/>
    <property type="match status" value="1"/>
</dbReference>
<dbReference type="InterPro" id="IPR051343">
    <property type="entry name" value="G-type_lectin_kinases/EP1-like"/>
</dbReference>
<dbReference type="AlphaFoldDB" id="A0A1S4A8G6"/>
<dbReference type="PANTHER" id="PTHR47976:SF116">
    <property type="entry name" value="RECEPTOR-LIKE SERINE_THREONINE-PROTEIN KINASE"/>
    <property type="match status" value="1"/>
</dbReference>
<evidence type="ECO:0000313" key="19">
    <source>
        <dbReference type="Proteomes" id="UP000790787"/>
    </source>
</evidence>
<keyword evidence="9 18" id="KW-0418">Kinase</keyword>
<keyword evidence="7" id="KW-0430">Lectin</keyword>
<evidence type="ECO:0000256" key="9">
    <source>
        <dbReference type="ARBA" id="ARBA00022777"/>
    </source>
</evidence>
<dbReference type="EC" id="2.7.11.1" evidence="18"/>
<dbReference type="GO" id="GO:0005524">
    <property type="term" value="F:ATP binding"/>
    <property type="evidence" value="ECO:0007669"/>
    <property type="project" value="UniProtKB-UniRule"/>
</dbReference>
<evidence type="ECO:0000256" key="13">
    <source>
        <dbReference type="ARBA" id="ARBA00023157"/>
    </source>
</evidence>
<reference evidence="19" key="1">
    <citation type="journal article" date="2014" name="Nat. Commun.">
        <title>The tobacco genome sequence and its comparison with those of tomato and potato.</title>
        <authorList>
            <person name="Sierro N."/>
            <person name="Battey J.N."/>
            <person name="Ouadi S."/>
            <person name="Bakaher N."/>
            <person name="Bovet L."/>
            <person name="Willig A."/>
            <person name="Goepfert S."/>
            <person name="Peitsch M.C."/>
            <person name="Ivanov N.V."/>
        </authorList>
    </citation>
    <scope>NUCLEOTIDE SEQUENCE [LARGE SCALE GENOMIC DNA]</scope>
</reference>
<proteinExistence type="inferred from homology"/>
<dbReference type="InterPro" id="IPR000719">
    <property type="entry name" value="Prot_kinase_dom"/>
</dbReference>
<dbReference type="Gene3D" id="2.90.10.10">
    <property type="entry name" value="Bulb-type lectin domain"/>
    <property type="match status" value="2"/>
</dbReference>
<dbReference type="FunFam" id="2.90.10.10:FF:000013">
    <property type="entry name" value="G-type lectin S-receptor-like serine/threonine-protein kinase LECRK1"/>
    <property type="match status" value="1"/>
</dbReference>
<dbReference type="GO" id="GO:0106310">
    <property type="term" value="F:protein serine kinase activity"/>
    <property type="evidence" value="ECO:0007669"/>
    <property type="project" value="RHEA"/>
</dbReference>
<evidence type="ECO:0000256" key="1">
    <source>
        <dbReference type="ARBA" id="ARBA00004479"/>
    </source>
</evidence>